<dbReference type="RefSeq" id="WP_158762862.1">
    <property type="nucleotide sequence ID" value="NZ_CP046912.1"/>
</dbReference>
<reference evidence="1 2" key="1">
    <citation type="submission" date="2019-12" db="EMBL/GenBank/DDBJ databases">
        <title>Paraburkholderia acidiphila 7Q-K02 sp. nov and Paraburkholderia acidisoli DHF22 sp. nov., two strains isolated from forest soil.</title>
        <authorList>
            <person name="Gao Z."/>
            <person name="Qiu L."/>
        </authorList>
    </citation>
    <scope>NUCLEOTIDE SEQUENCE [LARGE SCALE GENOMIC DNA]</scope>
    <source>
        <strain evidence="1 2">7Q-K02</strain>
    </source>
</reference>
<dbReference type="EMBL" id="CP046912">
    <property type="protein sequence ID" value="QGZ59684.1"/>
    <property type="molecule type" value="Genomic_DNA"/>
</dbReference>
<dbReference type="Pfam" id="PF12086">
    <property type="entry name" value="DUF3563"/>
    <property type="match status" value="1"/>
</dbReference>
<dbReference type="Proteomes" id="UP000434209">
    <property type="component" value="Chromosome 4"/>
</dbReference>
<proteinExistence type="predicted"/>
<name>A0A7Z2GDV8_9BURK</name>
<gene>
    <name evidence="1" type="ORF">FAZ97_32435</name>
</gene>
<sequence length="61" mass="7185">MFAKLVSKLEAHFAAVEAQRRDAYLASSADLADLERRSRYFDVNHNPFAPYYLDEPIDWRH</sequence>
<keyword evidence="2" id="KW-1185">Reference proteome</keyword>
<organism evidence="1 2">
    <name type="scientific">Paraburkholderia acidiphila</name>
    <dbReference type="NCBI Taxonomy" id="2571747"/>
    <lineage>
        <taxon>Bacteria</taxon>
        <taxon>Pseudomonadati</taxon>
        <taxon>Pseudomonadota</taxon>
        <taxon>Betaproteobacteria</taxon>
        <taxon>Burkholderiales</taxon>
        <taxon>Burkholderiaceae</taxon>
        <taxon>Paraburkholderia</taxon>
    </lineage>
</organism>
<accession>A0A7Z2GDV8</accession>
<evidence type="ECO:0000313" key="2">
    <source>
        <dbReference type="Proteomes" id="UP000434209"/>
    </source>
</evidence>
<protein>
    <submittedName>
        <fullName evidence="1">DUF3563 domain-containing protein</fullName>
    </submittedName>
</protein>
<dbReference type="KEGG" id="pacp:FAZ97_32435"/>
<dbReference type="AlphaFoldDB" id="A0A7Z2GDV8"/>
<evidence type="ECO:0000313" key="1">
    <source>
        <dbReference type="EMBL" id="QGZ59684.1"/>
    </source>
</evidence>
<dbReference type="InterPro" id="IPR021946">
    <property type="entry name" value="DUF3563"/>
</dbReference>